<gene>
    <name evidence="1" type="ORF">G6F50_015435</name>
</gene>
<protein>
    <submittedName>
        <fullName evidence="1">Uncharacterized protein</fullName>
    </submittedName>
</protein>
<comment type="caution">
    <text evidence="1">The sequence shown here is derived from an EMBL/GenBank/DDBJ whole genome shotgun (WGS) entry which is preliminary data.</text>
</comment>
<dbReference type="Proteomes" id="UP000740926">
    <property type="component" value="Unassembled WGS sequence"/>
</dbReference>
<name>A0A9P6XYG1_9FUNG</name>
<keyword evidence="2" id="KW-1185">Reference proteome</keyword>
<proteinExistence type="predicted"/>
<evidence type="ECO:0000313" key="1">
    <source>
        <dbReference type="EMBL" id="KAG1534930.1"/>
    </source>
</evidence>
<organism evidence="1 2">
    <name type="scientific">Rhizopus delemar</name>
    <dbReference type="NCBI Taxonomy" id="936053"/>
    <lineage>
        <taxon>Eukaryota</taxon>
        <taxon>Fungi</taxon>
        <taxon>Fungi incertae sedis</taxon>
        <taxon>Mucoromycota</taxon>
        <taxon>Mucoromycotina</taxon>
        <taxon>Mucoromycetes</taxon>
        <taxon>Mucorales</taxon>
        <taxon>Mucorineae</taxon>
        <taxon>Rhizopodaceae</taxon>
        <taxon>Rhizopus</taxon>
    </lineage>
</organism>
<accession>A0A9P6XYG1</accession>
<sequence>MLHDDHVAVAVLPAGELDRAVRGGVDRRARGRGVVHALVARPGLVDGMQAHAERRADAAELQGGAQERAAQAGAVEVVVLPPLMNSRASTRPAPA</sequence>
<reference evidence="1 2" key="1">
    <citation type="journal article" date="2020" name="Microb. Genom.">
        <title>Genetic diversity of clinical and environmental Mucorales isolates obtained from an investigation of mucormycosis cases among solid organ transplant recipients.</title>
        <authorList>
            <person name="Nguyen M.H."/>
            <person name="Kaul D."/>
            <person name="Muto C."/>
            <person name="Cheng S.J."/>
            <person name="Richter R.A."/>
            <person name="Bruno V.M."/>
            <person name="Liu G."/>
            <person name="Beyhan S."/>
            <person name="Sundermann A.J."/>
            <person name="Mounaud S."/>
            <person name="Pasculle A.W."/>
            <person name="Nierman W.C."/>
            <person name="Driscoll E."/>
            <person name="Cumbie R."/>
            <person name="Clancy C.J."/>
            <person name="Dupont C.L."/>
        </authorList>
    </citation>
    <scope>NUCLEOTIDE SEQUENCE [LARGE SCALE GENOMIC DNA]</scope>
    <source>
        <strain evidence="1 2">GL24</strain>
    </source>
</reference>
<dbReference type="AlphaFoldDB" id="A0A9P6XYG1"/>
<dbReference type="EMBL" id="JAANIU010008511">
    <property type="protein sequence ID" value="KAG1534930.1"/>
    <property type="molecule type" value="Genomic_DNA"/>
</dbReference>
<evidence type="ECO:0000313" key="2">
    <source>
        <dbReference type="Proteomes" id="UP000740926"/>
    </source>
</evidence>